<feature type="region of interest" description="Disordered" evidence="1">
    <location>
        <begin position="209"/>
        <end position="230"/>
    </location>
</feature>
<sequence length="513" mass="59624">MVQRKGLIFQTTEPALGATPHEESTQKIHFRFSYTISEITASREDYIKYYEYRVVSIGPLDCSYSHVESVENFKRKAVRELLLKTLNQNCSSDEELTSLEQVYKSVEQDLLSARDFYGIACREISDSEWCQMMFLDGCFIIYFITSTKRSWLNIMKKHNRDLVWRDILLLQNQLPFQVLMVLARAFKCEEFPFQIPIPPILDNYINKDDVKEEEEEEEEEDDNKKEEDCPPFSVTELKKVGIRCSCAISDHRKVIHLKSSMLSGKLFLPQLIIDELTLPLLYNLVAYEYSCSLEYTSFGILSYLSFMSMLINREEDVKELRAREVILLNLKVSDDQVVNFFKDIVAHHDPNPQAFKDVKRQISTSKVKIFSLYELAMLNLSKGTLVVHGVSLYSLLLFSRLAFAYDGFKQRYLNDPWNFLVFLAVTFTGATESKIRLCQELWIERTALSKNKFQICILGIEKDAITAGSRDENGWQINITRNLKEWEIKRVSSKEEGVIQRPKIIPKTKNPTP</sequence>
<organism evidence="2 3">
    <name type="scientific">Solanum commersonii</name>
    <name type="common">Commerson's wild potato</name>
    <name type="synonym">Commerson's nightshade</name>
    <dbReference type="NCBI Taxonomy" id="4109"/>
    <lineage>
        <taxon>Eukaryota</taxon>
        <taxon>Viridiplantae</taxon>
        <taxon>Streptophyta</taxon>
        <taxon>Embryophyta</taxon>
        <taxon>Tracheophyta</taxon>
        <taxon>Spermatophyta</taxon>
        <taxon>Magnoliopsida</taxon>
        <taxon>eudicotyledons</taxon>
        <taxon>Gunneridae</taxon>
        <taxon>Pentapetalae</taxon>
        <taxon>asterids</taxon>
        <taxon>lamiids</taxon>
        <taxon>Solanales</taxon>
        <taxon>Solanaceae</taxon>
        <taxon>Solanoideae</taxon>
        <taxon>Solaneae</taxon>
        <taxon>Solanum</taxon>
    </lineage>
</organism>
<dbReference type="PANTHER" id="PTHR31549">
    <property type="entry name" value="PROTEIN, PUTATIVE (DUF247)-RELATED-RELATED"/>
    <property type="match status" value="1"/>
</dbReference>
<feature type="compositionally biased region" description="Acidic residues" evidence="1">
    <location>
        <begin position="211"/>
        <end position="221"/>
    </location>
</feature>
<dbReference type="EMBL" id="JACXVP010000004">
    <property type="protein sequence ID" value="KAG5609468.1"/>
    <property type="molecule type" value="Genomic_DNA"/>
</dbReference>
<evidence type="ECO:0000313" key="3">
    <source>
        <dbReference type="Proteomes" id="UP000824120"/>
    </source>
</evidence>
<dbReference type="Pfam" id="PF03140">
    <property type="entry name" value="DUF247"/>
    <property type="match status" value="2"/>
</dbReference>
<protein>
    <submittedName>
        <fullName evidence="2">Uncharacterized protein</fullName>
    </submittedName>
</protein>
<name>A0A9J5ZD83_SOLCO</name>
<keyword evidence="3" id="KW-1185">Reference proteome</keyword>
<proteinExistence type="predicted"/>
<dbReference type="InterPro" id="IPR004158">
    <property type="entry name" value="DUF247_pln"/>
</dbReference>
<gene>
    <name evidence="2" type="ORF">H5410_020749</name>
</gene>
<dbReference type="OrthoDB" id="1849062at2759"/>
<evidence type="ECO:0000256" key="1">
    <source>
        <dbReference type="SAM" id="MobiDB-lite"/>
    </source>
</evidence>
<comment type="caution">
    <text evidence="2">The sequence shown here is derived from an EMBL/GenBank/DDBJ whole genome shotgun (WGS) entry which is preliminary data.</text>
</comment>
<dbReference type="PANTHER" id="PTHR31549:SF171">
    <property type="entry name" value="GI15025"/>
    <property type="match status" value="1"/>
</dbReference>
<evidence type="ECO:0000313" key="2">
    <source>
        <dbReference type="EMBL" id="KAG5609468.1"/>
    </source>
</evidence>
<reference evidence="2 3" key="1">
    <citation type="submission" date="2020-09" db="EMBL/GenBank/DDBJ databases">
        <title>De no assembly of potato wild relative species, Solanum commersonii.</title>
        <authorList>
            <person name="Cho K."/>
        </authorList>
    </citation>
    <scope>NUCLEOTIDE SEQUENCE [LARGE SCALE GENOMIC DNA]</scope>
    <source>
        <strain evidence="2">LZ3.2</strain>
        <tissue evidence="2">Leaf</tissue>
    </source>
</reference>
<dbReference type="Proteomes" id="UP000824120">
    <property type="component" value="Chromosome 4"/>
</dbReference>
<dbReference type="AlphaFoldDB" id="A0A9J5ZD83"/>
<accession>A0A9J5ZD83</accession>